<gene>
    <name evidence="1" type="ORF">SBRY_90099</name>
</gene>
<evidence type="ECO:0000313" key="1">
    <source>
        <dbReference type="EMBL" id="CAG7657958.1"/>
    </source>
</evidence>
<protein>
    <recommendedName>
        <fullName evidence="3">Type III effector protein</fullName>
    </recommendedName>
</protein>
<dbReference type="AlphaFoldDB" id="A0A9W4H8J4"/>
<dbReference type="EMBL" id="CAJVAX010000023">
    <property type="protein sequence ID" value="CAG7657958.1"/>
    <property type="molecule type" value="Genomic_DNA"/>
</dbReference>
<dbReference type="Proteomes" id="UP001153328">
    <property type="component" value="Unassembled WGS sequence"/>
</dbReference>
<accession>A0A9W4H8J4</accession>
<dbReference type="RefSeq" id="WP_372441345.1">
    <property type="nucleotide sequence ID" value="NZ_CAJVAX010000023.1"/>
</dbReference>
<proteinExistence type="predicted"/>
<organism evidence="1 2">
    <name type="scientific">Actinacidiphila bryophytorum</name>
    <dbReference type="NCBI Taxonomy" id="1436133"/>
    <lineage>
        <taxon>Bacteria</taxon>
        <taxon>Bacillati</taxon>
        <taxon>Actinomycetota</taxon>
        <taxon>Actinomycetes</taxon>
        <taxon>Kitasatosporales</taxon>
        <taxon>Streptomycetaceae</taxon>
        <taxon>Actinacidiphila</taxon>
    </lineage>
</organism>
<sequence length="226" mass="23598">MSGETEPSAPGGGAPGEPVSFMAAVAALSAIEDAVRGAQDPAGRPRGEPPTAAHQAMAALLLLRELRTQLAGWEAGIVEAARAAGATWADLAPPMGVASRQAAENRYLRLRPWAPGTTQTGAERVKAVRDRRAADRTVTDWARTNAADLRTLAARITALTDLPAAADPALHALHTALGATDAADLIAPLTRMRPHLGTGHPDLATGIDTLTTHTDNLRQASKRRRS</sequence>
<evidence type="ECO:0000313" key="2">
    <source>
        <dbReference type="Proteomes" id="UP001153328"/>
    </source>
</evidence>
<keyword evidence="2" id="KW-1185">Reference proteome</keyword>
<evidence type="ECO:0008006" key="3">
    <source>
        <dbReference type="Google" id="ProtNLM"/>
    </source>
</evidence>
<comment type="caution">
    <text evidence="1">The sequence shown here is derived from an EMBL/GenBank/DDBJ whole genome shotgun (WGS) entry which is preliminary data.</text>
</comment>
<name>A0A9W4H8J4_9ACTN</name>
<reference evidence="1" key="1">
    <citation type="submission" date="2021-06" db="EMBL/GenBank/DDBJ databases">
        <authorList>
            <person name="Arsene-Ploetze F."/>
        </authorList>
    </citation>
    <scope>NUCLEOTIDE SEQUENCE</scope>
    <source>
        <strain evidence="1">SBRY1</strain>
    </source>
</reference>